<feature type="region of interest" description="Disordered" evidence="1">
    <location>
        <begin position="441"/>
        <end position="474"/>
    </location>
</feature>
<dbReference type="AlphaFoldDB" id="A0A345P4N4"/>
<feature type="domain" description="Glycosyltransferase subfamily 4-like N-terminal" evidence="3">
    <location>
        <begin position="81"/>
        <end position="247"/>
    </location>
</feature>
<dbReference type="PANTHER" id="PTHR45947:SF3">
    <property type="entry name" value="SULFOQUINOVOSYL TRANSFERASE SQD2"/>
    <property type="match status" value="1"/>
</dbReference>
<feature type="domain" description="Glycosyl transferase family 1" evidence="2">
    <location>
        <begin position="258"/>
        <end position="413"/>
    </location>
</feature>
<proteinExistence type="predicted"/>
<accession>A0A345P4N4</accession>
<dbReference type="PANTHER" id="PTHR45947">
    <property type="entry name" value="SULFOQUINOVOSYL TRANSFERASE SQD2"/>
    <property type="match status" value="1"/>
</dbReference>
<dbReference type="Gene3D" id="3.40.50.2000">
    <property type="entry name" value="Glycogen Phosphorylase B"/>
    <property type="match status" value="2"/>
</dbReference>
<reference evidence="4 5" key="1">
    <citation type="submission" date="2018-07" db="EMBL/GenBank/DDBJ databases">
        <title>Genome sequencing of Moraxellaceae gen. HYN0046.</title>
        <authorList>
            <person name="Kim M."/>
            <person name="Yi H."/>
        </authorList>
    </citation>
    <scope>NUCLEOTIDE SEQUENCE [LARGE SCALE GENOMIC DNA]</scope>
    <source>
        <strain evidence="4 5">HYN0046</strain>
    </source>
</reference>
<dbReference type="RefSeq" id="WP_114898353.1">
    <property type="nucleotide sequence ID" value="NZ_CP031222.1"/>
</dbReference>
<dbReference type="SUPFAM" id="SSF53756">
    <property type="entry name" value="UDP-Glycosyltransferase/glycogen phosphorylase"/>
    <property type="match status" value="1"/>
</dbReference>
<name>A0A345P4N4_9GAMM</name>
<feature type="compositionally biased region" description="Polar residues" evidence="1">
    <location>
        <begin position="449"/>
        <end position="467"/>
    </location>
</feature>
<sequence length="474" mass="52268">MNAVTYGLMQSNPGEKGLLKEVDVPQSEALRDDSAQHYLIQPLIPHYDSNPQFVNHNVGYPFESEKSLRIALVTETWPPEINGVAHSVFHLATGLRDNGHSLFLIRPQQVLSTINSPAEQELLVRGFAIPRYRALQFGAPAYYHIKEALKSYQPDVVHIVTEGPLGLAALFAARHLGIPVSSGFHSPFHEFSTHFGLGLLLTPIIAYLRFFHNRTDMTCVPSEKTRAQLQTLGIRDLAVVSRGVNVAQFSPVHRDMALRQSWGVSEHSTVLLYVGRLSPEKNIDLVIAAYRELQLAQPLRAVQLVLVGDGPDRARLEKLAPDAIFAGMQTGGALGQHYASADVFVFASQVETFGNVVLEAMASGLPVLAFDDAAAGQVVETDHTGWLCELKNELKFTQLAGQLPKQNRLQEMGKYACERVQAMGWQQAVGQLEEVLKHVKQQHGKRTHTASSEDTLLDAGQTQTPQAIKQEELS</sequence>
<evidence type="ECO:0000313" key="5">
    <source>
        <dbReference type="Proteomes" id="UP000253940"/>
    </source>
</evidence>
<dbReference type="EMBL" id="CP031222">
    <property type="protein sequence ID" value="AXI02243.1"/>
    <property type="molecule type" value="Genomic_DNA"/>
</dbReference>
<dbReference type="KEGG" id="mbah:HYN46_04950"/>
<gene>
    <name evidence="4" type="ORF">HYN46_04950</name>
</gene>
<evidence type="ECO:0000259" key="3">
    <source>
        <dbReference type="Pfam" id="PF13439"/>
    </source>
</evidence>
<dbReference type="OrthoDB" id="9802525at2"/>
<evidence type="ECO:0000313" key="4">
    <source>
        <dbReference type="EMBL" id="AXI02243.1"/>
    </source>
</evidence>
<dbReference type="CDD" id="cd03814">
    <property type="entry name" value="GT4-like"/>
    <property type="match status" value="1"/>
</dbReference>
<evidence type="ECO:0000259" key="2">
    <source>
        <dbReference type="Pfam" id="PF00534"/>
    </source>
</evidence>
<organism evidence="4 5">
    <name type="scientific">Aquirhabdus parva</name>
    <dbReference type="NCBI Taxonomy" id="2283318"/>
    <lineage>
        <taxon>Bacteria</taxon>
        <taxon>Pseudomonadati</taxon>
        <taxon>Pseudomonadota</taxon>
        <taxon>Gammaproteobacteria</taxon>
        <taxon>Moraxellales</taxon>
        <taxon>Moraxellaceae</taxon>
        <taxon>Aquirhabdus</taxon>
    </lineage>
</organism>
<dbReference type="GO" id="GO:0016757">
    <property type="term" value="F:glycosyltransferase activity"/>
    <property type="evidence" value="ECO:0007669"/>
    <property type="project" value="InterPro"/>
</dbReference>
<dbReference type="Proteomes" id="UP000253940">
    <property type="component" value="Chromosome"/>
</dbReference>
<protein>
    <submittedName>
        <fullName evidence="4">Glycosyltransferase family 1 protein</fullName>
    </submittedName>
</protein>
<dbReference type="InterPro" id="IPR028098">
    <property type="entry name" value="Glyco_trans_4-like_N"/>
</dbReference>
<keyword evidence="5" id="KW-1185">Reference proteome</keyword>
<dbReference type="Pfam" id="PF00534">
    <property type="entry name" value="Glycos_transf_1"/>
    <property type="match status" value="1"/>
</dbReference>
<keyword evidence="4" id="KW-0808">Transferase</keyword>
<dbReference type="InterPro" id="IPR001296">
    <property type="entry name" value="Glyco_trans_1"/>
</dbReference>
<evidence type="ECO:0000256" key="1">
    <source>
        <dbReference type="SAM" id="MobiDB-lite"/>
    </source>
</evidence>
<dbReference type="InterPro" id="IPR050194">
    <property type="entry name" value="Glycosyltransferase_grp1"/>
</dbReference>
<dbReference type="Pfam" id="PF13439">
    <property type="entry name" value="Glyco_transf_4"/>
    <property type="match status" value="1"/>
</dbReference>